<evidence type="ECO:0000256" key="3">
    <source>
        <dbReference type="ARBA" id="ARBA00022664"/>
    </source>
</evidence>
<dbReference type="Proteomes" id="UP001412239">
    <property type="component" value="Unassembled WGS sequence"/>
</dbReference>
<keyword evidence="5 7" id="KW-0508">mRNA splicing</keyword>
<dbReference type="GO" id="GO:0000398">
    <property type="term" value="P:mRNA splicing, via spliceosome"/>
    <property type="evidence" value="ECO:0007669"/>
    <property type="project" value="UniProtKB-UniRule"/>
</dbReference>
<organism evidence="9 10">
    <name type="scientific">Tuber aestivum</name>
    <name type="common">summer truffle</name>
    <dbReference type="NCBI Taxonomy" id="59557"/>
    <lineage>
        <taxon>Eukaryota</taxon>
        <taxon>Fungi</taxon>
        <taxon>Dikarya</taxon>
        <taxon>Ascomycota</taxon>
        <taxon>Pezizomycotina</taxon>
        <taxon>Pezizomycetes</taxon>
        <taxon>Pezizales</taxon>
        <taxon>Tuberaceae</taxon>
        <taxon>Tuber</taxon>
    </lineage>
</organism>
<feature type="region of interest" description="Disordered" evidence="8">
    <location>
        <begin position="184"/>
        <end position="215"/>
    </location>
</feature>
<keyword evidence="10" id="KW-1185">Reference proteome</keyword>
<evidence type="ECO:0000256" key="5">
    <source>
        <dbReference type="ARBA" id="ARBA00023187"/>
    </source>
</evidence>
<evidence type="ECO:0000256" key="1">
    <source>
        <dbReference type="ARBA" id="ARBA00004123"/>
    </source>
</evidence>
<comment type="function">
    <text evidence="7">Required for pre-mRNA splicing.</text>
</comment>
<dbReference type="GO" id="GO:0005681">
    <property type="term" value="C:spliceosomal complex"/>
    <property type="evidence" value="ECO:0007669"/>
    <property type="project" value="UniProtKB-KW"/>
</dbReference>
<comment type="similarity">
    <text evidence="2 7">Belongs to the PRP38 family.</text>
</comment>
<evidence type="ECO:0000313" key="10">
    <source>
        <dbReference type="Proteomes" id="UP001412239"/>
    </source>
</evidence>
<comment type="subcellular location">
    <subcellularLocation>
        <location evidence="1 7">Nucleus</location>
    </subcellularLocation>
</comment>
<accession>A0A292Q3W2</accession>
<evidence type="ECO:0000256" key="4">
    <source>
        <dbReference type="ARBA" id="ARBA00022728"/>
    </source>
</evidence>
<dbReference type="EMBL" id="LN890974">
    <property type="protein sequence ID" value="CUS13347.1"/>
    <property type="molecule type" value="Genomic_DNA"/>
</dbReference>
<dbReference type="AlphaFoldDB" id="A0A292Q3W2"/>
<dbReference type="PANTHER" id="PTHR23142">
    <property type="entry name" value="PRE-MRNA-SPLICING FACTOR 38A-RELATED"/>
    <property type="match status" value="1"/>
</dbReference>
<proteinExistence type="inferred from homology"/>
<gene>
    <name evidence="9" type="ORF">GSTUAT00002586001</name>
</gene>
<keyword evidence="6 7" id="KW-0539">Nucleus</keyword>
<dbReference type="Pfam" id="PF03371">
    <property type="entry name" value="PRP38"/>
    <property type="match status" value="1"/>
</dbReference>
<evidence type="ECO:0000256" key="7">
    <source>
        <dbReference type="RuleBase" id="RU367025"/>
    </source>
</evidence>
<evidence type="ECO:0000313" key="9">
    <source>
        <dbReference type="EMBL" id="CUS13347.1"/>
    </source>
</evidence>
<keyword evidence="4 7" id="KW-0747">Spliceosome</keyword>
<name>A0A292Q3W2_9PEZI</name>
<evidence type="ECO:0000256" key="2">
    <source>
        <dbReference type="ARBA" id="ARBA00006164"/>
    </source>
</evidence>
<reference evidence="9" key="1">
    <citation type="submission" date="2015-10" db="EMBL/GenBank/DDBJ databases">
        <authorList>
            <person name="Regsiter A."/>
            <person name="william w."/>
        </authorList>
    </citation>
    <scope>NUCLEOTIDE SEQUENCE</scope>
    <source>
        <strain evidence="9">Montdore</strain>
    </source>
</reference>
<evidence type="ECO:0000256" key="8">
    <source>
        <dbReference type="SAM" id="MobiDB-lite"/>
    </source>
</evidence>
<sequence>MAHLADAKALLDNRGHYTGQTFHGVNPLLLVEKIIRERIFESLYWKEQAFGLNAATLLDRAVELTYIGGQYSNQRPTPFLCLIFKLLQLQPGREIILVYLNDPDFKYLRALAAFYIRLTWGATDIYRTLEPLMGDYRKLRVRGMGGWRMTYVDEFIDELLTKERVCDIALPHIKTRAMLEDADELEPRDSLLGSEVESEGESDAQEEKGASSGDE</sequence>
<keyword evidence="3 7" id="KW-0507">mRNA processing</keyword>
<dbReference type="InterPro" id="IPR005037">
    <property type="entry name" value="PRP38"/>
</dbReference>
<evidence type="ECO:0000256" key="6">
    <source>
        <dbReference type="ARBA" id="ARBA00023242"/>
    </source>
</evidence>
<protein>
    <recommendedName>
        <fullName evidence="7">Pre-mRNA-splicing factor 38</fullName>
    </recommendedName>
</protein>